<feature type="domain" description="Gfo/Idh/MocA-like oxidoreductase N-terminal" evidence="2">
    <location>
        <begin position="26"/>
        <end position="151"/>
    </location>
</feature>
<evidence type="ECO:0000259" key="2">
    <source>
        <dbReference type="Pfam" id="PF01408"/>
    </source>
</evidence>
<proteinExistence type="predicted"/>
<feature type="domain" description="GFO/IDH/MocA-like oxidoreductase" evidence="3">
    <location>
        <begin position="162"/>
        <end position="294"/>
    </location>
</feature>
<dbReference type="PANTHER" id="PTHR43818:SF11">
    <property type="entry name" value="BCDNA.GH03377"/>
    <property type="match status" value="1"/>
</dbReference>
<dbReference type="InterPro" id="IPR055170">
    <property type="entry name" value="GFO_IDH_MocA-like_dom"/>
</dbReference>
<dbReference type="Pfam" id="PF01408">
    <property type="entry name" value="GFO_IDH_MocA"/>
    <property type="match status" value="1"/>
</dbReference>
<dbReference type="Pfam" id="PF22725">
    <property type="entry name" value="GFO_IDH_MocA_C3"/>
    <property type="match status" value="1"/>
</dbReference>
<evidence type="ECO:0000313" key="4">
    <source>
        <dbReference type="EMBL" id="MCB8879894.1"/>
    </source>
</evidence>
<dbReference type="EMBL" id="JAESVA010000002">
    <property type="protein sequence ID" value="MCB8879894.1"/>
    <property type="molecule type" value="Genomic_DNA"/>
</dbReference>
<keyword evidence="1" id="KW-0560">Oxidoreductase</keyword>
<comment type="caution">
    <text evidence="4">The sequence shown here is derived from an EMBL/GenBank/DDBJ whole genome shotgun (WGS) entry which is preliminary data.</text>
</comment>
<dbReference type="Proteomes" id="UP000721844">
    <property type="component" value="Unassembled WGS sequence"/>
</dbReference>
<evidence type="ECO:0000313" key="5">
    <source>
        <dbReference type="Proteomes" id="UP000721844"/>
    </source>
</evidence>
<organism evidence="4 5">
    <name type="scientific">Acidisoma cellulosilyticum</name>
    <dbReference type="NCBI Taxonomy" id="2802395"/>
    <lineage>
        <taxon>Bacteria</taxon>
        <taxon>Pseudomonadati</taxon>
        <taxon>Pseudomonadota</taxon>
        <taxon>Alphaproteobacteria</taxon>
        <taxon>Acetobacterales</taxon>
        <taxon>Acidocellaceae</taxon>
        <taxon>Acidisoma</taxon>
    </lineage>
</organism>
<dbReference type="GO" id="GO:0000166">
    <property type="term" value="F:nucleotide binding"/>
    <property type="evidence" value="ECO:0007669"/>
    <property type="project" value="InterPro"/>
</dbReference>
<protein>
    <submittedName>
        <fullName evidence="4">Gfo/Idh/MocA family oxidoreductase</fullName>
    </submittedName>
</protein>
<dbReference type="GO" id="GO:0016491">
    <property type="term" value="F:oxidoreductase activity"/>
    <property type="evidence" value="ECO:0007669"/>
    <property type="project" value="UniProtKB-KW"/>
</dbReference>
<evidence type="ECO:0000256" key="1">
    <source>
        <dbReference type="ARBA" id="ARBA00023002"/>
    </source>
</evidence>
<dbReference type="InterPro" id="IPR000683">
    <property type="entry name" value="Gfo/Idh/MocA-like_OxRdtase_N"/>
</dbReference>
<gene>
    <name evidence="4" type="ORF">ACELLULO517_06585</name>
</gene>
<dbReference type="SUPFAM" id="SSF55347">
    <property type="entry name" value="Glyceraldehyde-3-phosphate dehydrogenase-like, C-terminal domain"/>
    <property type="match status" value="1"/>
</dbReference>
<dbReference type="SUPFAM" id="SSF51735">
    <property type="entry name" value="NAD(P)-binding Rossmann-fold domains"/>
    <property type="match status" value="1"/>
</dbReference>
<dbReference type="AlphaFoldDB" id="A0A963YZS5"/>
<name>A0A963YZS5_9PROT</name>
<keyword evidence="5" id="KW-1185">Reference proteome</keyword>
<dbReference type="InterPro" id="IPR050463">
    <property type="entry name" value="Gfo/Idh/MocA_oxidrdct_glycsds"/>
</dbReference>
<sequence length="393" mass="42449">MTGAALYATRIPKIRRNGILDKKSLGIGLVGSGFMGRTHALGLASVGRIFDLPLVPKLELLADATRPLAEAAAARFGFARATDDWQALVADPAVDVVDITAPNKLHAPIALAALALGKPVYCEKPLAPTAEDARVMAEAAERAGVVTQVGFNYICNPMLVLAREMIASGELGQVWGFRGIHAEDFMANRQTPWTWRLDPAGGAGAIADIGSHIIGMARFLLGPIAAVCADVETVIDRRPLPGQPDEMRAVAVDDQARLLLRFGNGCRGTLETSWLSSGRQMQLEFEVIGEKGALVFSQERFNELRYYKTEADRSRNGFRTILAGPEHAPYGAFCIAGGHQIGFNDLKVIEIRNFLSALAGGPKPFADFREGYEVQRVIDAALLSSKNEAWVRL</sequence>
<dbReference type="Gene3D" id="3.40.50.720">
    <property type="entry name" value="NAD(P)-binding Rossmann-like Domain"/>
    <property type="match status" value="1"/>
</dbReference>
<accession>A0A963YZS5</accession>
<dbReference type="PANTHER" id="PTHR43818">
    <property type="entry name" value="BCDNA.GH03377"/>
    <property type="match status" value="1"/>
</dbReference>
<evidence type="ECO:0000259" key="3">
    <source>
        <dbReference type="Pfam" id="PF22725"/>
    </source>
</evidence>
<dbReference type="InterPro" id="IPR036291">
    <property type="entry name" value="NAD(P)-bd_dom_sf"/>
</dbReference>
<dbReference type="Gene3D" id="3.30.360.10">
    <property type="entry name" value="Dihydrodipicolinate Reductase, domain 2"/>
    <property type="match status" value="1"/>
</dbReference>
<reference evidence="4 5" key="1">
    <citation type="journal article" date="2021" name="Microorganisms">
        <title>Acidisoma silvae sp. nov. and Acidisomacellulosilytica sp. nov., Two Acidophilic Bacteria Isolated from Decaying Wood, Hydrolyzing Cellulose and Producing Poly-3-hydroxybutyrate.</title>
        <authorList>
            <person name="Mieszkin S."/>
            <person name="Pouder E."/>
            <person name="Uroz S."/>
            <person name="Simon-Colin C."/>
            <person name="Alain K."/>
        </authorList>
    </citation>
    <scope>NUCLEOTIDE SEQUENCE [LARGE SCALE GENOMIC DNA]</scope>
    <source>
        <strain evidence="4 5">HW T5.17</strain>
    </source>
</reference>